<evidence type="ECO:0000256" key="4">
    <source>
        <dbReference type="ARBA" id="ARBA00023235"/>
    </source>
</evidence>
<dbReference type="GO" id="GO:0003723">
    <property type="term" value="F:RNA binding"/>
    <property type="evidence" value="ECO:0007669"/>
    <property type="project" value="InterPro"/>
</dbReference>
<evidence type="ECO:0000256" key="6">
    <source>
        <dbReference type="ARBA" id="ARBA00036916"/>
    </source>
</evidence>
<dbReference type="SUPFAM" id="SSF55120">
    <property type="entry name" value="Pseudouridine synthase"/>
    <property type="match status" value="1"/>
</dbReference>
<gene>
    <name evidence="17" type="ORF">DC083_07840</name>
</gene>
<evidence type="ECO:0000259" key="16">
    <source>
        <dbReference type="Pfam" id="PF00849"/>
    </source>
</evidence>
<comment type="catalytic activity">
    <reaction evidence="6">
        <text>uridine(746) in 23S rRNA = pseudouridine(746) in 23S rRNA</text>
        <dbReference type="Rhea" id="RHEA:42548"/>
        <dbReference type="Rhea" id="RHEA-COMP:10109"/>
        <dbReference type="Rhea" id="RHEA-COMP:10110"/>
        <dbReference type="ChEBI" id="CHEBI:65314"/>
        <dbReference type="ChEBI" id="CHEBI:65315"/>
        <dbReference type="EC" id="5.4.99.29"/>
    </reaction>
</comment>
<evidence type="ECO:0000256" key="14">
    <source>
        <dbReference type="ARBA" id="ARBA00042883"/>
    </source>
</evidence>
<dbReference type="Pfam" id="PF00849">
    <property type="entry name" value="PseudoU_synth_2"/>
    <property type="match status" value="1"/>
</dbReference>
<dbReference type="OrthoDB" id="9807829at2"/>
<name>A0A2U2AED3_9GAMM</name>
<evidence type="ECO:0000256" key="9">
    <source>
        <dbReference type="ARBA" id="ARBA00038945"/>
    </source>
</evidence>
<evidence type="ECO:0000256" key="13">
    <source>
        <dbReference type="ARBA" id="ARBA00042844"/>
    </source>
</evidence>
<protein>
    <recommendedName>
        <fullName evidence="10">Dual-specificity RNA pseudouridine synthase RluA</fullName>
        <ecNumber evidence="8">5.4.99.28</ecNumber>
        <ecNumber evidence="9">5.4.99.29</ecNumber>
    </recommendedName>
    <alternativeName>
        <fullName evidence="11">23S rRNA pseudouridine(746) synthase</fullName>
    </alternativeName>
    <alternativeName>
        <fullName evidence="14">Ribosomal large subunit pseudouridine synthase A</fullName>
    </alternativeName>
    <alternativeName>
        <fullName evidence="13">rRNA pseudouridylate synthase A</fullName>
    </alternativeName>
    <alternativeName>
        <fullName evidence="15">rRNA-uridine isomerase A</fullName>
    </alternativeName>
    <alternativeName>
        <fullName evidence="12">tRNA pseudouridine(32) synthase</fullName>
    </alternativeName>
</protein>
<evidence type="ECO:0000313" key="17">
    <source>
        <dbReference type="EMBL" id="PWD81000.1"/>
    </source>
</evidence>
<dbReference type="AlphaFoldDB" id="A0A2U2AED3"/>
<comment type="function">
    <text evidence="7">Dual specificity enzyme that catalyzes the synthesis of pseudouridine from uracil-746 in 23S ribosomal RNA and from uracil-32 in the anticodon stem and loop of transfer RNAs.</text>
</comment>
<dbReference type="Proteomes" id="UP000245020">
    <property type="component" value="Unassembled WGS sequence"/>
</dbReference>
<sequence length="219" mass="25525">MEFYYNPPIEPWLDILYQDDDIMVVNKPAELLSVPGKGAELHDSVISRVQWQYPYAETVHRLDMSTSGILVIALTKEAERELKRQFRERETEKAYIADVWGIIEEEGGLIDLPLICNWPERPKQMVCFERGKSAKTLYKVIHRDIAHHYTRVSLVPITGRSHQLRVHLLSIGHVILGDRFYADGEAYYCRDRLALHAYQLQFSHPITKERLTFSCEPPF</sequence>
<keyword evidence="2" id="KW-0698">rRNA processing</keyword>
<dbReference type="InterPro" id="IPR006224">
    <property type="entry name" value="PsdUridine_synth_RluA-like_CS"/>
</dbReference>
<evidence type="ECO:0000256" key="8">
    <source>
        <dbReference type="ARBA" id="ARBA00038944"/>
    </source>
</evidence>
<evidence type="ECO:0000256" key="15">
    <source>
        <dbReference type="ARBA" id="ARBA00043143"/>
    </source>
</evidence>
<comment type="caution">
    <text evidence="17">The sequence shown here is derived from an EMBL/GenBank/DDBJ whole genome shotgun (WGS) entry which is preliminary data.</text>
</comment>
<dbReference type="GO" id="GO:0000455">
    <property type="term" value="P:enzyme-directed rRNA pseudouridine synthesis"/>
    <property type="evidence" value="ECO:0007669"/>
    <property type="project" value="TreeGrafter"/>
</dbReference>
<dbReference type="PANTHER" id="PTHR21600">
    <property type="entry name" value="MITOCHONDRIAL RNA PSEUDOURIDINE SYNTHASE"/>
    <property type="match status" value="1"/>
</dbReference>
<dbReference type="InterPro" id="IPR020103">
    <property type="entry name" value="PsdUridine_synth_cat_dom_sf"/>
</dbReference>
<dbReference type="Gene3D" id="3.30.2350.10">
    <property type="entry name" value="Pseudouridine synthase"/>
    <property type="match status" value="1"/>
</dbReference>
<evidence type="ECO:0000256" key="12">
    <source>
        <dbReference type="ARBA" id="ARBA00042372"/>
    </source>
</evidence>
<evidence type="ECO:0000313" key="18">
    <source>
        <dbReference type="Proteomes" id="UP000245020"/>
    </source>
</evidence>
<feature type="domain" description="Pseudouridine synthase RsuA/RluA-like" evidence="16">
    <location>
        <begin position="21"/>
        <end position="169"/>
    </location>
</feature>
<evidence type="ECO:0000256" key="11">
    <source>
        <dbReference type="ARBA" id="ARBA00041266"/>
    </source>
</evidence>
<dbReference type="NCBIfam" id="NF007543">
    <property type="entry name" value="PRK10158.1"/>
    <property type="match status" value="1"/>
</dbReference>
<keyword evidence="4" id="KW-0413">Isomerase</keyword>
<dbReference type="EMBL" id="QEWQ01000004">
    <property type="protein sequence ID" value="PWD81000.1"/>
    <property type="molecule type" value="Genomic_DNA"/>
</dbReference>
<dbReference type="EC" id="5.4.99.28" evidence="8"/>
<dbReference type="InterPro" id="IPR006145">
    <property type="entry name" value="PsdUridine_synth_RsuA/RluA"/>
</dbReference>
<dbReference type="GO" id="GO:0008033">
    <property type="term" value="P:tRNA processing"/>
    <property type="evidence" value="ECO:0007669"/>
    <property type="project" value="UniProtKB-KW"/>
</dbReference>
<evidence type="ECO:0000256" key="10">
    <source>
        <dbReference type="ARBA" id="ARBA00039988"/>
    </source>
</evidence>
<dbReference type="RefSeq" id="WP_109189649.1">
    <property type="nucleotide sequence ID" value="NZ_BMYA01000002.1"/>
</dbReference>
<evidence type="ECO:0000256" key="7">
    <source>
        <dbReference type="ARBA" id="ARBA00037305"/>
    </source>
</evidence>
<dbReference type="InterPro" id="IPR050188">
    <property type="entry name" value="RluA_PseudoU_synthase"/>
</dbReference>
<reference evidence="18" key="1">
    <citation type="submission" date="2018-05" db="EMBL/GenBank/DDBJ databases">
        <title>Ignatzschineria dubaiensis sp. nov., isolated from necrotic foot tissues of dromedaries (Camelus dromedarius) and associated maggots in Dubai, United Arab Emirates.</title>
        <authorList>
            <person name="Tsang C.C."/>
            <person name="Tang J.Y.M."/>
            <person name="Fong J.Y.H."/>
            <person name="Kinne J."/>
            <person name="Lee H.H."/>
            <person name="Joseph M."/>
            <person name="Jose S."/>
            <person name="Schuster R.K."/>
            <person name="Tang Y."/>
            <person name="Sivakumar S."/>
            <person name="Chen J.H.K."/>
            <person name="Teng J.L.L."/>
            <person name="Lau S.K.P."/>
            <person name="Wernery U."/>
            <person name="Woo P.C.Y."/>
        </authorList>
    </citation>
    <scope>NUCLEOTIDE SEQUENCE [LARGE SCALE GENOMIC DNA]</scope>
    <source>
        <strain evidence="18">KCTC 22644</strain>
    </source>
</reference>
<dbReference type="GO" id="GO:0160151">
    <property type="term" value="F:tRNA pseudouridine(32) synthase activity"/>
    <property type="evidence" value="ECO:0007669"/>
    <property type="project" value="UniProtKB-EC"/>
</dbReference>
<dbReference type="PROSITE" id="PS01129">
    <property type="entry name" value="PSI_RLU"/>
    <property type="match status" value="1"/>
</dbReference>
<keyword evidence="3" id="KW-0819">tRNA processing</keyword>
<evidence type="ECO:0000256" key="2">
    <source>
        <dbReference type="ARBA" id="ARBA00022552"/>
    </source>
</evidence>
<evidence type="ECO:0000256" key="5">
    <source>
        <dbReference type="ARBA" id="ARBA00036184"/>
    </source>
</evidence>
<proteinExistence type="inferred from homology"/>
<dbReference type="CDD" id="cd02869">
    <property type="entry name" value="PseudoU_synth_RluA_like"/>
    <property type="match status" value="1"/>
</dbReference>
<accession>A0A2U2AED3</accession>
<evidence type="ECO:0000256" key="1">
    <source>
        <dbReference type="ARBA" id="ARBA00010876"/>
    </source>
</evidence>
<dbReference type="FunFam" id="3.30.2350.10:FF:000005">
    <property type="entry name" value="Pseudouridine synthase"/>
    <property type="match status" value="1"/>
</dbReference>
<evidence type="ECO:0000256" key="3">
    <source>
        <dbReference type="ARBA" id="ARBA00022694"/>
    </source>
</evidence>
<comment type="catalytic activity">
    <reaction evidence="5">
        <text>uridine(32) in tRNA = pseudouridine(32) in tRNA</text>
        <dbReference type="Rhea" id="RHEA:42544"/>
        <dbReference type="Rhea" id="RHEA-COMP:10107"/>
        <dbReference type="Rhea" id="RHEA-COMP:10108"/>
        <dbReference type="ChEBI" id="CHEBI:65314"/>
        <dbReference type="ChEBI" id="CHEBI:65315"/>
        <dbReference type="EC" id="5.4.99.28"/>
    </reaction>
</comment>
<dbReference type="GO" id="GO:0160142">
    <property type="term" value="F:23S rRNA pseudouridine(746) synthase activity"/>
    <property type="evidence" value="ECO:0007669"/>
    <property type="project" value="UniProtKB-EC"/>
</dbReference>
<dbReference type="PANTHER" id="PTHR21600:SF91">
    <property type="entry name" value="DUAL-SPECIFICITY RNA PSEUDOURIDINE SYNTHASE RLUA"/>
    <property type="match status" value="1"/>
</dbReference>
<comment type="similarity">
    <text evidence="1">Belongs to the pseudouridine synthase RluA family.</text>
</comment>
<keyword evidence="18" id="KW-1185">Reference proteome</keyword>
<dbReference type="EC" id="5.4.99.29" evidence="9"/>
<organism evidence="17 18">
    <name type="scientific">Ignatzschineria ureiclastica</name>
    <dbReference type="NCBI Taxonomy" id="472582"/>
    <lineage>
        <taxon>Bacteria</taxon>
        <taxon>Pseudomonadati</taxon>
        <taxon>Pseudomonadota</taxon>
        <taxon>Gammaproteobacteria</taxon>
        <taxon>Cardiobacteriales</taxon>
        <taxon>Ignatzschineriaceae</taxon>
        <taxon>Ignatzschineria</taxon>
    </lineage>
</organism>